<dbReference type="Pfam" id="PF02620">
    <property type="entry name" value="YceD"/>
    <property type="match status" value="1"/>
</dbReference>
<evidence type="ECO:0000256" key="1">
    <source>
        <dbReference type="SAM" id="MobiDB-lite"/>
    </source>
</evidence>
<dbReference type="RefSeq" id="WP_127906334.1">
    <property type="nucleotide sequence ID" value="NZ_RQXX01000002.1"/>
</dbReference>
<reference evidence="2 3" key="1">
    <citation type="submission" date="2018-11" db="EMBL/GenBank/DDBJ databases">
        <title>Mesobaculum littorinae gen. nov., sp. nov., isolated from Littorina scabra that represents a novel genus of the order Rhodobacteraceae.</title>
        <authorList>
            <person name="Li F."/>
        </authorList>
    </citation>
    <scope>NUCLEOTIDE SEQUENCE [LARGE SCALE GENOMIC DNA]</scope>
    <source>
        <strain evidence="2 3">M0103</strain>
    </source>
</reference>
<dbReference type="Proteomes" id="UP000285908">
    <property type="component" value="Unassembled WGS sequence"/>
</dbReference>
<keyword evidence="3" id="KW-1185">Reference proteome</keyword>
<evidence type="ECO:0000313" key="2">
    <source>
        <dbReference type="EMBL" id="RVV98912.1"/>
    </source>
</evidence>
<dbReference type="EMBL" id="RQXX01000002">
    <property type="protein sequence ID" value="RVV98912.1"/>
    <property type="molecule type" value="Genomic_DNA"/>
</dbReference>
<feature type="compositionally biased region" description="Basic and acidic residues" evidence="1">
    <location>
        <begin position="1"/>
        <end position="10"/>
    </location>
</feature>
<name>A0A438AJQ0_9RHOB</name>
<comment type="caution">
    <text evidence="2">The sequence shown here is derived from an EMBL/GenBank/DDBJ whole genome shotgun (WGS) entry which is preliminary data.</text>
</comment>
<dbReference type="InterPro" id="IPR003772">
    <property type="entry name" value="YceD"/>
</dbReference>
<accession>A0A438AJQ0</accession>
<dbReference type="OrthoDB" id="8443793at2"/>
<proteinExistence type="predicted"/>
<evidence type="ECO:0000313" key="3">
    <source>
        <dbReference type="Proteomes" id="UP000285908"/>
    </source>
</evidence>
<dbReference type="AlphaFoldDB" id="A0A438AJQ0"/>
<gene>
    <name evidence="2" type="ORF">EKE94_08480</name>
</gene>
<protein>
    <submittedName>
        <fullName evidence="2">DUF177 domain-containing protein</fullName>
    </submittedName>
</protein>
<organism evidence="2 3">
    <name type="scientific">Mesobaculum littorinae</name>
    <dbReference type="NCBI Taxonomy" id="2486419"/>
    <lineage>
        <taxon>Bacteria</taxon>
        <taxon>Pseudomonadati</taxon>
        <taxon>Pseudomonadota</taxon>
        <taxon>Alphaproteobacteria</taxon>
        <taxon>Rhodobacterales</taxon>
        <taxon>Roseobacteraceae</taxon>
        <taxon>Mesobaculum</taxon>
    </lineage>
</organism>
<sequence>MPSDSFRDPVRLTGAGQRQERDILIEPGPEIRAAIAEELDLLGLRKLRLEGRLMPEGRADWRFEGRLGATVVQPCSVTLAPVTTRIDEPVTRRWVEDMPRVDLGAGAEVEMPEDDTLEPLAATADLGRVTVEALSLALPAFPRAPDADFDVAQAAPPGTDPVTDAEVRPFAGLQALRDRMKDEE</sequence>
<feature type="region of interest" description="Disordered" evidence="1">
    <location>
        <begin position="1"/>
        <end position="20"/>
    </location>
</feature>